<dbReference type="GO" id="GO:0016301">
    <property type="term" value="F:kinase activity"/>
    <property type="evidence" value="ECO:0007669"/>
    <property type="project" value="UniProtKB-KW"/>
</dbReference>
<dbReference type="SMART" id="SM00388">
    <property type="entry name" value="HisKA"/>
    <property type="match status" value="1"/>
</dbReference>
<dbReference type="InterPro" id="IPR003660">
    <property type="entry name" value="HAMP_dom"/>
</dbReference>
<evidence type="ECO:0000256" key="8">
    <source>
        <dbReference type="ARBA" id="ARBA00022741"/>
    </source>
</evidence>
<dbReference type="Gene3D" id="6.10.340.10">
    <property type="match status" value="1"/>
</dbReference>
<keyword evidence="4" id="KW-1003">Cell membrane</keyword>
<evidence type="ECO:0000256" key="12">
    <source>
        <dbReference type="ARBA" id="ARBA00023012"/>
    </source>
</evidence>
<reference evidence="17 18" key="1">
    <citation type="submission" date="2021-01" db="EMBL/GenBank/DDBJ databases">
        <title>Genome public.</title>
        <authorList>
            <person name="Liu C."/>
            <person name="Sun Q."/>
        </authorList>
    </citation>
    <scope>NUCLEOTIDE SEQUENCE [LARGE SCALE GENOMIC DNA]</scope>
    <source>
        <strain evidence="17 18">YIM B02515</strain>
    </source>
</reference>
<keyword evidence="12" id="KW-0902">Two-component regulatory system</keyword>
<feature type="domain" description="Histidine kinase" evidence="15">
    <location>
        <begin position="297"/>
        <end position="512"/>
    </location>
</feature>
<dbReference type="Gene3D" id="3.30.565.10">
    <property type="entry name" value="Histidine kinase-like ATPase, C-terminal domain"/>
    <property type="match status" value="1"/>
</dbReference>
<dbReference type="InterPro" id="IPR005467">
    <property type="entry name" value="His_kinase_dom"/>
</dbReference>
<evidence type="ECO:0000256" key="10">
    <source>
        <dbReference type="ARBA" id="ARBA00022840"/>
    </source>
</evidence>
<dbReference type="Pfam" id="PF00672">
    <property type="entry name" value="HAMP"/>
    <property type="match status" value="1"/>
</dbReference>
<evidence type="ECO:0000256" key="3">
    <source>
        <dbReference type="ARBA" id="ARBA00012438"/>
    </source>
</evidence>
<dbReference type="RefSeq" id="WP_202748983.1">
    <property type="nucleotide sequence ID" value="NZ_JAESWC010000004.1"/>
</dbReference>
<evidence type="ECO:0000313" key="18">
    <source>
        <dbReference type="Proteomes" id="UP000632377"/>
    </source>
</evidence>
<feature type="transmembrane region" description="Helical" evidence="14">
    <location>
        <begin position="52"/>
        <end position="79"/>
    </location>
</feature>
<dbReference type="InterPro" id="IPR004358">
    <property type="entry name" value="Sig_transdc_His_kin-like_C"/>
</dbReference>
<dbReference type="PANTHER" id="PTHR45528">
    <property type="entry name" value="SENSOR HISTIDINE KINASE CPXA"/>
    <property type="match status" value="1"/>
</dbReference>
<accession>A0ABS1TAA2</accession>
<dbReference type="Pfam" id="PF02518">
    <property type="entry name" value="HATPase_c"/>
    <property type="match status" value="1"/>
</dbReference>
<dbReference type="Proteomes" id="UP000632377">
    <property type="component" value="Unassembled WGS sequence"/>
</dbReference>
<feature type="transmembrane region" description="Helical" evidence="14">
    <location>
        <begin position="206"/>
        <end position="229"/>
    </location>
</feature>
<keyword evidence="6" id="KW-0808">Transferase</keyword>
<evidence type="ECO:0000256" key="13">
    <source>
        <dbReference type="ARBA" id="ARBA00023136"/>
    </source>
</evidence>
<keyword evidence="5" id="KW-0597">Phosphoprotein</keyword>
<dbReference type="CDD" id="cd00075">
    <property type="entry name" value="HATPase"/>
    <property type="match status" value="1"/>
</dbReference>
<dbReference type="InterPro" id="IPR036097">
    <property type="entry name" value="HisK_dim/P_sf"/>
</dbReference>
<dbReference type="InterPro" id="IPR050398">
    <property type="entry name" value="HssS/ArlS-like"/>
</dbReference>
<dbReference type="PANTHER" id="PTHR45528:SF1">
    <property type="entry name" value="SENSOR HISTIDINE KINASE CPXA"/>
    <property type="match status" value="1"/>
</dbReference>
<dbReference type="Gene3D" id="1.10.287.130">
    <property type="match status" value="1"/>
</dbReference>
<dbReference type="InterPro" id="IPR003594">
    <property type="entry name" value="HATPase_dom"/>
</dbReference>
<keyword evidence="8" id="KW-0547">Nucleotide-binding</keyword>
<dbReference type="InterPro" id="IPR003661">
    <property type="entry name" value="HisK_dim/P_dom"/>
</dbReference>
<evidence type="ECO:0000256" key="6">
    <source>
        <dbReference type="ARBA" id="ARBA00022679"/>
    </source>
</evidence>
<dbReference type="PROSITE" id="PS50885">
    <property type="entry name" value="HAMP"/>
    <property type="match status" value="1"/>
</dbReference>
<keyword evidence="10" id="KW-0067">ATP-binding</keyword>
<evidence type="ECO:0000256" key="4">
    <source>
        <dbReference type="ARBA" id="ARBA00022475"/>
    </source>
</evidence>
<dbReference type="PROSITE" id="PS50109">
    <property type="entry name" value="HIS_KIN"/>
    <property type="match status" value="1"/>
</dbReference>
<evidence type="ECO:0000313" key="17">
    <source>
        <dbReference type="EMBL" id="MBL4936272.1"/>
    </source>
</evidence>
<evidence type="ECO:0000256" key="5">
    <source>
        <dbReference type="ARBA" id="ARBA00022553"/>
    </source>
</evidence>
<dbReference type="SUPFAM" id="SSF55874">
    <property type="entry name" value="ATPase domain of HSP90 chaperone/DNA topoisomerase II/histidine kinase"/>
    <property type="match status" value="1"/>
</dbReference>
<evidence type="ECO:0000256" key="11">
    <source>
        <dbReference type="ARBA" id="ARBA00022989"/>
    </source>
</evidence>
<dbReference type="Pfam" id="PF00512">
    <property type="entry name" value="HisKA"/>
    <property type="match status" value="1"/>
</dbReference>
<dbReference type="SUPFAM" id="SSF158472">
    <property type="entry name" value="HAMP domain-like"/>
    <property type="match status" value="1"/>
</dbReference>
<keyword evidence="11 14" id="KW-1133">Transmembrane helix</keyword>
<comment type="catalytic activity">
    <reaction evidence="1">
        <text>ATP + protein L-histidine = ADP + protein N-phospho-L-histidine.</text>
        <dbReference type="EC" id="2.7.13.3"/>
    </reaction>
</comment>
<dbReference type="CDD" id="cd00082">
    <property type="entry name" value="HisKA"/>
    <property type="match status" value="1"/>
</dbReference>
<sequence length="513" mass="58468">MNNKRKIKLLIKYFVKQSLLILKLAITEIRRPIKSAYDSFIEKLRFSIAFKINIAFVSMIIGFFFFLSLAIAAGFGFYLGYSAKVDMEKDVSLITSYSNGNIESIYESIDKISKLKNRQISIFDYSEKLVFTSEEEKNKVHYYVKDKSAQDSQDSYVLILGSDISFHFPTNATNTSTRFFMVLNENITVENKDYKIQVVNKLGNEFMYMGILFSALSIICVITIINTLITGWKASKKILKPVGKMTETVQNITINALDTRLDIGGSQDELKDLAHTFNDMLDRLQESYEKQNQFVSDASHELRTPIAVIQGYANLLDRWGKNDKEVLEESITAIKSESENMKALVEQLLFLARSDKNTQKVEKTDFYIDELIEEIVKETRLIDIKHQIMCERNERTKFNADKNLIKEALRIFIDNSIKYTPENGFIKVSSFATPEGVSISVQDSGNGISKEDLPHIFDRFYRADKSRTKQSGGTGLGLAIAKWIVMKHKGTIEVESQLGVGTKINIKLPKEDS</sequence>
<evidence type="ECO:0000256" key="2">
    <source>
        <dbReference type="ARBA" id="ARBA00004651"/>
    </source>
</evidence>
<keyword evidence="18" id="KW-1185">Reference proteome</keyword>
<name>A0ABS1TAA2_9CLOT</name>
<dbReference type="CDD" id="cd06225">
    <property type="entry name" value="HAMP"/>
    <property type="match status" value="1"/>
</dbReference>
<comment type="subcellular location">
    <subcellularLocation>
        <location evidence="2">Cell membrane</location>
        <topology evidence="2">Multi-pass membrane protein</topology>
    </subcellularLocation>
</comment>
<evidence type="ECO:0000259" key="16">
    <source>
        <dbReference type="PROSITE" id="PS50885"/>
    </source>
</evidence>
<protein>
    <recommendedName>
        <fullName evidence="3">histidine kinase</fullName>
        <ecNumber evidence="3">2.7.13.3</ecNumber>
    </recommendedName>
</protein>
<comment type="caution">
    <text evidence="17">The sequence shown here is derived from an EMBL/GenBank/DDBJ whole genome shotgun (WGS) entry which is preliminary data.</text>
</comment>
<keyword evidence="7 14" id="KW-0812">Transmembrane</keyword>
<evidence type="ECO:0000259" key="15">
    <source>
        <dbReference type="PROSITE" id="PS50109"/>
    </source>
</evidence>
<dbReference type="InterPro" id="IPR036890">
    <property type="entry name" value="HATPase_C_sf"/>
</dbReference>
<keyword evidence="9 17" id="KW-0418">Kinase</keyword>
<evidence type="ECO:0000256" key="9">
    <source>
        <dbReference type="ARBA" id="ARBA00022777"/>
    </source>
</evidence>
<proteinExistence type="predicted"/>
<organism evidence="17 18">
    <name type="scientific">Clostridium rhizosphaerae</name>
    <dbReference type="NCBI Taxonomy" id="2803861"/>
    <lineage>
        <taxon>Bacteria</taxon>
        <taxon>Bacillati</taxon>
        <taxon>Bacillota</taxon>
        <taxon>Clostridia</taxon>
        <taxon>Eubacteriales</taxon>
        <taxon>Clostridiaceae</taxon>
        <taxon>Clostridium</taxon>
    </lineage>
</organism>
<dbReference type="EC" id="2.7.13.3" evidence="3"/>
<gene>
    <name evidence="17" type="ORF">JK636_10920</name>
</gene>
<evidence type="ECO:0000256" key="14">
    <source>
        <dbReference type="SAM" id="Phobius"/>
    </source>
</evidence>
<feature type="domain" description="HAMP" evidence="16">
    <location>
        <begin position="236"/>
        <end position="289"/>
    </location>
</feature>
<dbReference type="SMART" id="SM00387">
    <property type="entry name" value="HATPase_c"/>
    <property type="match status" value="1"/>
</dbReference>
<dbReference type="PRINTS" id="PR00344">
    <property type="entry name" value="BCTRLSENSOR"/>
</dbReference>
<dbReference type="SMART" id="SM00304">
    <property type="entry name" value="HAMP"/>
    <property type="match status" value="1"/>
</dbReference>
<dbReference type="SUPFAM" id="SSF47384">
    <property type="entry name" value="Homodimeric domain of signal transducing histidine kinase"/>
    <property type="match status" value="1"/>
</dbReference>
<dbReference type="EMBL" id="JAESWC010000004">
    <property type="protein sequence ID" value="MBL4936272.1"/>
    <property type="molecule type" value="Genomic_DNA"/>
</dbReference>
<keyword evidence="13 14" id="KW-0472">Membrane</keyword>
<evidence type="ECO:0000256" key="1">
    <source>
        <dbReference type="ARBA" id="ARBA00000085"/>
    </source>
</evidence>
<evidence type="ECO:0000256" key="7">
    <source>
        <dbReference type="ARBA" id="ARBA00022692"/>
    </source>
</evidence>